<dbReference type="Proteomes" id="UP000018680">
    <property type="component" value="Chromosome"/>
</dbReference>
<feature type="domain" description="J" evidence="2">
    <location>
        <begin position="77"/>
        <end position="138"/>
    </location>
</feature>
<dbReference type="AlphaFoldDB" id="V5WEU8"/>
<dbReference type="HOGENOM" id="CLU_1823958_0_0_12"/>
<dbReference type="InterPro" id="IPR050817">
    <property type="entry name" value="DjlA_DnaK_co-chaperone"/>
</dbReference>
<dbReference type="EMBL" id="CP006939">
    <property type="protein sequence ID" value="AHC14343.1"/>
    <property type="molecule type" value="Genomic_DNA"/>
</dbReference>
<name>V5WEU8_9SPIO</name>
<proteinExistence type="predicted"/>
<dbReference type="PANTHER" id="PTHR24074">
    <property type="entry name" value="CO-CHAPERONE PROTEIN DJLA"/>
    <property type="match status" value="1"/>
</dbReference>
<protein>
    <recommendedName>
        <fullName evidence="2">J domain-containing protein</fullName>
    </recommendedName>
</protein>
<feature type="region of interest" description="Disordered" evidence="1">
    <location>
        <begin position="38"/>
        <end position="67"/>
    </location>
</feature>
<dbReference type="STRING" id="1307761.L21SP2_0923"/>
<dbReference type="Pfam" id="PF00226">
    <property type="entry name" value="DnaJ"/>
    <property type="match status" value="1"/>
</dbReference>
<dbReference type="RefSeq" id="WP_024267274.1">
    <property type="nucleotide sequence ID" value="NC_023035.1"/>
</dbReference>
<sequence>MSEMFNRLGRLARSVISDFTREPDADFQDAWSELDSFLGTENHSFPGDDGRRQSSDSTGDRAWQEDLRRKQAEGLARDYANLELKPGAAEEDVRKSYKRLLIKYHPDKFAGSPEKQAIATEVTTKLNESYKRIIEILKAGG</sequence>
<dbReference type="KEGG" id="slr:L21SP2_0923"/>
<accession>V5WEU8</accession>
<evidence type="ECO:0000256" key="1">
    <source>
        <dbReference type="SAM" id="MobiDB-lite"/>
    </source>
</evidence>
<dbReference type="Gene3D" id="1.10.287.110">
    <property type="entry name" value="DnaJ domain"/>
    <property type="match status" value="1"/>
</dbReference>
<organism evidence="3 4">
    <name type="scientific">Salinispira pacifica</name>
    <dbReference type="NCBI Taxonomy" id="1307761"/>
    <lineage>
        <taxon>Bacteria</taxon>
        <taxon>Pseudomonadati</taxon>
        <taxon>Spirochaetota</taxon>
        <taxon>Spirochaetia</taxon>
        <taxon>Spirochaetales</taxon>
        <taxon>Spirochaetaceae</taxon>
        <taxon>Salinispira</taxon>
    </lineage>
</organism>
<feature type="compositionally biased region" description="Basic and acidic residues" evidence="1">
    <location>
        <begin position="46"/>
        <end position="67"/>
    </location>
</feature>
<dbReference type="InterPro" id="IPR001623">
    <property type="entry name" value="DnaJ_domain"/>
</dbReference>
<gene>
    <name evidence="3" type="ORF">L21SP2_0923</name>
</gene>
<dbReference type="OrthoDB" id="360001at2"/>
<reference evidence="3 4" key="1">
    <citation type="journal article" date="2015" name="Stand. Genomic Sci.">
        <title>Complete genome sequence and description of Salinispira pacifica gen. nov., sp. nov., a novel spirochaete isolated form a hypersaline microbial mat.</title>
        <authorList>
            <person name="Ben Hania W."/>
            <person name="Joseph M."/>
            <person name="Schumann P."/>
            <person name="Bunk B."/>
            <person name="Fiebig A."/>
            <person name="Sproer C."/>
            <person name="Klenk H.P."/>
            <person name="Fardeau M.L."/>
            <person name="Spring S."/>
        </authorList>
    </citation>
    <scope>NUCLEOTIDE SEQUENCE [LARGE SCALE GENOMIC DNA]</scope>
    <source>
        <strain evidence="3 4">L21-RPul-D2</strain>
    </source>
</reference>
<evidence type="ECO:0000259" key="2">
    <source>
        <dbReference type="PROSITE" id="PS50076"/>
    </source>
</evidence>
<dbReference type="SMART" id="SM00271">
    <property type="entry name" value="DnaJ"/>
    <property type="match status" value="1"/>
</dbReference>
<dbReference type="CDD" id="cd06257">
    <property type="entry name" value="DnaJ"/>
    <property type="match status" value="1"/>
</dbReference>
<dbReference type="PROSITE" id="PS50076">
    <property type="entry name" value="DNAJ_2"/>
    <property type="match status" value="1"/>
</dbReference>
<evidence type="ECO:0000313" key="4">
    <source>
        <dbReference type="Proteomes" id="UP000018680"/>
    </source>
</evidence>
<dbReference type="InterPro" id="IPR036869">
    <property type="entry name" value="J_dom_sf"/>
</dbReference>
<dbReference type="SUPFAM" id="SSF46565">
    <property type="entry name" value="Chaperone J-domain"/>
    <property type="match status" value="1"/>
</dbReference>
<evidence type="ECO:0000313" key="3">
    <source>
        <dbReference type="EMBL" id="AHC14343.1"/>
    </source>
</evidence>
<keyword evidence="4" id="KW-1185">Reference proteome</keyword>
<dbReference type="PRINTS" id="PR00625">
    <property type="entry name" value="JDOMAIN"/>
</dbReference>
<dbReference type="eggNOG" id="COG2214">
    <property type="taxonomic scope" value="Bacteria"/>
</dbReference>